<evidence type="ECO:0000256" key="4">
    <source>
        <dbReference type="ARBA" id="ARBA00022722"/>
    </source>
</evidence>
<dbReference type="Gene3D" id="3.30.70.270">
    <property type="match status" value="2"/>
</dbReference>
<evidence type="ECO:0000313" key="13">
    <source>
        <dbReference type="EnsemblMetazoa" id="AALFPA23_001950.P1523"/>
    </source>
</evidence>
<keyword evidence="5" id="KW-0255">Endonuclease</keyword>
<sequence length="1382" mass="158446">MDDKDWPLQPFNEAVESSDLRREWEEWHRSFELILEMKRIECQHEKLVLLLARGGRGLQRIFYNLRPVAEEIYPEPVPVPLIPKETPEYDNAVLRLSKFLIGKRNVRIELELFRTLKQSESESFSQFLLRLRTQAARCEFQEREEIEILQQVTVGAFDERVRDKGLEGTFNLDAITNYAMNREMLLKQKEKAKTLKEEPAVVVAVKLERNARTAFRGKIRTRPFQSGPRPTGGECNRCGSYRHSNDHVRCPAKKARCNNCGKIGHFGRKCRGGYKRFGRRETWKKPKEEANVVTSEDDWNEELPRRPVPEDIQQVSSSPRNNGIITCLVNNFPVDFLIDSGAAINTITEEVWAELQRNNVDVVKRNAQGDRQFSSYASEKPLRVLATLESKISINPSKPITYAEFFVIQGANRSLLSKTTAEELNVLKVGLDVHQVEETVNPFPKFPNVQVKLSVDPSIPPKKVAYLRIPEPMKDKVDEKIQEMLRQDIIEPVRGPPDWISPLVIVPKGKGDVRLCVNMRFPNQAIQREHYPIPVIDTVLNELRGSTVFSRLDMTSAYYHLELHPDSRNVTTFMSNRGLMRFKRLMFGINCAPEIFQRVMTEMLAGIDGVVVYIDDVVVAGRTLDEHDMRLQKVLSVLESNNAKLNLEKCVFRVTELEILGFKVNALGIRPSEEKIAAIRNFRLPETKEEVRSFLGLVNFVGHFIPDLSTRTEPLRKFIRGEIVTFGENQKAAFDDLRNELTTKVRQLGFFDPKDTTELYVDGSPVGLGAVLIQRDKAQWPRIISFASKSLTNAERLYPQTQREALAVVWAVEKYYLYLFGLRFTVFTDHKTLEYMFEGKYRDGRRACSRAQGWALRLQPYDFQIKHIQGANNISDVLSRLCTTEDAPFDESSQHFLCAVGESPDAITLEEIRTETARDPTLTGVVEAMKTQNWPSDLFRFQAFSKELGLIDGIVVREDRIVLPLKLRRRALDIAHRGHPGIVAMRRNLRQYVWWPCMDKEVCSAVTECVGCTAVSGLNPPEPMSRKMMPERAWQEIAIDFLSAKEFATFLVVVDYYSRYLHVIEMKSTTATRTIEALMRIFKDHTFPESIRSDNGPPFSSEEFSQFCASKNIKLVKAIPYWPQMNGLVERQNQGILKALRISKALKTDWRKSLEDYVYMYNTTPHTVTEKPPLELLTGRPVKDLLPSLRTDPHWQRDETIRENDAMKKMQGKLYADHRRHAKESDISIGDIVMLKSYESGKLESTFKMEKFTVLERTGTDTVVVNKDGVKYRRPVAHLKKWPSPSLPSTTSDSSTGSHKTSEQDVLNHEPKDVELPQTSSPMSAPNLAERKEDDRQTTCSSRKRVNHSENDANQDQRDVRAKVEHANLPAQTGSRRVPELS</sequence>
<protein>
    <recommendedName>
        <fullName evidence="1">RNA-directed DNA polymerase</fullName>
        <ecNumber evidence="1">2.7.7.49</ecNumber>
    </recommendedName>
</protein>
<evidence type="ECO:0000259" key="12">
    <source>
        <dbReference type="PROSITE" id="PS50994"/>
    </source>
</evidence>
<keyword evidence="6" id="KW-0378">Hydrolase</keyword>
<dbReference type="PROSITE" id="PS50994">
    <property type="entry name" value="INTEGRASE"/>
    <property type="match status" value="1"/>
</dbReference>
<keyword evidence="8" id="KW-0479">Metal-binding</keyword>
<dbReference type="InterPro" id="IPR043502">
    <property type="entry name" value="DNA/RNA_pol_sf"/>
</dbReference>
<dbReference type="CDD" id="cd01647">
    <property type="entry name" value="RT_LTR"/>
    <property type="match status" value="1"/>
</dbReference>
<reference evidence="13" key="2">
    <citation type="submission" date="2025-05" db="UniProtKB">
        <authorList>
            <consortium name="EnsemblMetazoa"/>
        </authorList>
    </citation>
    <scope>IDENTIFICATION</scope>
    <source>
        <strain evidence="13">Foshan</strain>
    </source>
</reference>
<dbReference type="InterPro" id="IPR001584">
    <property type="entry name" value="Integrase_cat-core"/>
</dbReference>
<evidence type="ECO:0000256" key="3">
    <source>
        <dbReference type="ARBA" id="ARBA00022695"/>
    </source>
</evidence>
<dbReference type="Pfam" id="PF00078">
    <property type="entry name" value="RVT_1"/>
    <property type="match status" value="1"/>
</dbReference>
<dbReference type="InterPro" id="IPR021109">
    <property type="entry name" value="Peptidase_aspartic_dom_sf"/>
</dbReference>
<dbReference type="Pfam" id="PF00665">
    <property type="entry name" value="rve"/>
    <property type="match status" value="1"/>
</dbReference>
<dbReference type="Gene3D" id="3.10.20.370">
    <property type="match status" value="1"/>
</dbReference>
<dbReference type="InterPro" id="IPR041588">
    <property type="entry name" value="Integrase_H2C2"/>
</dbReference>
<dbReference type="InterPro" id="IPR001969">
    <property type="entry name" value="Aspartic_peptidase_AS"/>
</dbReference>
<dbReference type="CDD" id="cd00303">
    <property type="entry name" value="retropepsin_like"/>
    <property type="match status" value="1"/>
</dbReference>
<evidence type="ECO:0000259" key="11">
    <source>
        <dbReference type="PROSITE" id="PS50878"/>
    </source>
</evidence>
<dbReference type="Gene3D" id="3.30.420.10">
    <property type="entry name" value="Ribonuclease H-like superfamily/Ribonuclease H"/>
    <property type="match status" value="1"/>
</dbReference>
<evidence type="ECO:0000256" key="1">
    <source>
        <dbReference type="ARBA" id="ARBA00012493"/>
    </source>
</evidence>
<evidence type="ECO:0000256" key="9">
    <source>
        <dbReference type="SAM" id="MobiDB-lite"/>
    </source>
</evidence>
<dbReference type="SUPFAM" id="SSF56672">
    <property type="entry name" value="DNA/RNA polymerases"/>
    <property type="match status" value="1"/>
</dbReference>
<dbReference type="Gene3D" id="3.10.10.10">
    <property type="entry name" value="HIV Type 1 Reverse Transcriptase, subunit A, domain 1"/>
    <property type="match status" value="1"/>
</dbReference>
<accession>A0ABM1XQT5</accession>
<evidence type="ECO:0000256" key="2">
    <source>
        <dbReference type="ARBA" id="ARBA00022679"/>
    </source>
</evidence>
<dbReference type="InterPro" id="IPR012337">
    <property type="entry name" value="RNaseH-like_sf"/>
</dbReference>
<evidence type="ECO:0000313" key="14">
    <source>
        <dbReference type="Proteomes" id="UP000069940"/>
    </source>
</evidence>
<dbReference type="PANTHER" id="PTHR37984:SF11">
    <property type="entry name" value="INTEGRASE CATALYTIC DOMAIN-CONTAINING PROTEIN"/>
    <property type="match status" value="1"/>
</dbReference>
<feature type="domain" description="CCHC-type" evidence="10">
    <location>
        <begin position="256"/>
        <end position="271"/>
    </location>
</feature>
<dbReference type="InterPro" id="IPR043128">
    <property type="entry name" value="Rev_trsase/Diguanyl_cyclase"/>
</dbReference>
<proteinExistence type="predicted"/>
<dbReference type="EC" id="2.7.7.49" evidence="1"/>
<keyword evidence="2" id="KW-0808">Transferase</keyword>
<dbReference type="InterPro" id="IPR036397">
    <property type="entry name" value="RNaseH_sf"/>
</dbReference>
<dbReference type="RefSeq" id="XP_062703734.1">
    <property type="nucleotide sequence ID" value="XM_062847750.1"/>
</dbReference>
<dbReference type="SUPFAM" id="SSF53098">
    <property type="entry name" value="Ribonuclease H-like"/>
    <property type="match status" value="1"/>
</dbReference>
<dbReference type="PROSITE" id="PS00141">
    <property type="entry name" value="ASP_PROTEASE"/>
    <property type="match status" value="1"/>
</dbReference>
<feature type="region of interest" description="Disordered" evidence="9">
    <location>
        <begin position="1276"/>
        <end position="1382"/>
    </location>
</feature>
<feature type="compositionally biased region" description="Basic and acidic residues" evidence="9">
    <location>
        <begin position="1347"/>
        <end position="1366"/>
    </location>
</feature>
<dbReference type="Pfam" id="PF17921">
    <property type="entry name" value="Integrase_H2C2"/>
    <property type="match status" value="1"/>
</dbReference>
<evidence type="ECO:0000256" key="6">
    <source>
        <dbReference type="ARBA" id="ARBA00022801"/>
    </source>
</evidence>
<organism evidence="13 14">
    <name type="scientific">Aedes albopictus</name>
    <name type="common">Asian tiger mosquito</name>
    <name type="synonym">Stegomyia albopicta</name>
    <dbReference type="NCBI Taxonomy" id="7160"/>
    <lineage>
        <taxon>Eukaryota</taxon>
        <taxon>Metazoa</taxon>
        <taxon>Ecdysozoa</taxon>
        <taxon>Arthropoda</taxon>
        <taxon>Hexapoda</taxon>
        <taxon>Insecta</taxon>
        <taxon>Pterygota</taxon>
        <taxon>Neoptera</taxon>
        <taxon>Endopterygota</taxon>
        <taxon>Diptera</taxon>
        <taxon>Nematocera</taxon>
        <taxon>Culicoidea</taxon>
        <taxon>Culicidae</taxon>
        <taxon>Culicinae</taxon>
        <taxon>Aedini</taxon>
        <taxon>Aedes</taxon>
        <taxon>Stegomyia</taxon>
    </lineage>
</organism>
<evidence type="ECO:0000256" key="7">
    <source>
        <dbReference type="ARBA" id="ARBA00022918"/>
    </source>
</evidence>
<evidence type="ECO:0000256" key="8">
    <source>
        <dbReference type="PROSITE-ProRule" id="PRU00047"/>
    </source>
</evidence>
<reference evidence="14" key="1">
    <citation type="journal article" date="2015" name="Proc. Natl. Acad. Sci. U.S.A.">
        <title>Genome sequence of the Asian Tiger mosquito, Aedes albopictus, reveals insights into its biology, genetics, and evolution.</title>
        <authorList>
            <person name="Chen X.G."/>
            <person name="Jiang X."/>
            <person name="Gu J."/>
            <person name="Xu M."/>
            <person name="Wu Y."/>
            <person name="Deng Y."/>
            <person name="Zhang C."/>
            <person name="Bonizzoni M."/>
            <person name="Dermauw W."/>
            <person name="Vontas J."/>
            <person name="Armbruster P."/>
            <person name="Huang X."/>
            <person name="Yang Y."/>
            <person name="Zhang H."/>
            <person name="He W."/>
            <person name="Peng H."/>
            <person name="Liu Y."/>
            <person name="Wu K."/>
            <person name="Chen J."/>
            <person name="Lirakis M."/>
            <person name="Topalis P."/>
            <person name="Van Leeuwen T."/>
            <person name="Hall A.B."/>
            <person name="Jiang X."/>
            <person name="Thorpe C."/>
            <person name="Mueller R.L."/>
            <person name="Sun C."/>
            <person name="Waterhouse R.M."/>
            <person name="Yan G."/>
            <person name="Tu Z.J."/>
            <person name="Fang X."/>
            <person name="James A.A."/>
        </authorList>
    </citation>
    <scope>NUCLEOTIDE SEQUENCE [LARGE SCALE GENOMIC DNA]</scope>
    <source>
        <strain evidence="14">Foshan</strain>
    </source>
</reference>
<keyword evidence="4" id="KW-0540">Nuclease</keyword>
<dbReference type="InterPro" id="IPR041373">
    <property type="entry name" value="RT_RNaseH"/>
</dbReference>
<dbReference type="Gene3D" id="1.10.340.70">
    <property type="match status" value="1"/>
</dbReference>
<feature type="domain" description="Integrase catalytic" evidence="12">
    <location>
        <begin position="1026"/>
        <end position="1181"/>
    </location>
</feature>
<dbReference type="EnsemblMetazoa" id="AALFPA23_001950.R1523">
    <property type="protein sequence ID" value="AALFPA23_001950.P1523"/>
    <property type="gene ID" value="AALFPA23_001950"/>
</dbReference>
<dbReference type="PANTHER" id="PTHR37984">
    <property type="entry name" value="PROTEIN CBG26694"/>
    <property type="match status" value="1"/>
</dbReference>
<dbReference type="Proteomes" id="UP000069940">
    <property type="component" value="Unassembled WGS sequence"/>
</dbReference>
<dbReference type="Pfam" id="PF17917">
    <property type="entry name" value="RT_RNaseH"/>
    <property type="match status" value="1"/>
</dbReference>
<feature type="compositionally biased region" description="Low complexity" evidence="9">
    <location>
        <begin position="1283"/>
        <end position="1299"/>
    </location>
</feature>
<evidence type="ECO:0000256" key="5">
    <source>
        <dbReference type="ARBA" id="ARBA00022759"/>
    </source>
</evidence>
<keyword evidence="8" id="KW-0862">Zinc</keyword>
<keyword evidence="14" id="KW-1185">Reference proteome</keyword>
<keyword evidence="3" id="KW-0548">Nucleotidyltransferase</keyword>
<keyword evidence="7" id="KW-0695">RNA-directed DNA polymerase</keyword>
<keyword evidence="8" id="KW-0863">Zinc-finger</keyword>
<dbReference type="InterPro" id="IPR050951">
    <property type="entry name" value="Retrovirus_Pol_polyprotein"/>
</dbReference>
<dbReference type="CDD" id="cd09274">
    <property type="entry name" value="RNase_HI_RT_Ty3"/>
    <property type="match status" value="1"/>
</dbReference>
<dbReference type="GeneID" id="134286175"/>
<feature type="compositionally biased region" description="Basic and acidic residues" evidence="9">
    <location>
        <begin position="1300"/>
        <end position="1315"/>
    </location>
</feature>
<name>A0ABM1XQT5_AEDAL</name>
<dbReference type="InterPro" id="IPR001878">
    <property type="entry name" value="Znf_CCHC"/>
</dbReference>
<dbReference type="PROSITE" id="PS50158">
    <property type="entry name" value="ZF_CCHC"/>
    <property type="match status" value="1"/>
</dbReference>
<feature type="domain" description="Reverse transcriptase" evidence="11">
    <location>
        <begin position="487"/>
        <end position="664"/>
    </location>
</feature>
<dbReference type="Gene3D" id="2.40.70.10">
    <property type="entry name" value="Acid Proteases"/>
    <property type="match status" value="1"/>
</dbReference>
<evidence type="ECO:0000259" key="10">
    <source>
        <dbReference type="PROSITE" id="PS50158"/>
    </source>
</evidence>
<dbReference type="PROSITE" id="PS50878">
    <property type="entry name" value="RT_POL"/>
    <property type="match status" value="1"/>
</dbReference>
<dbReference type="InterPro" id="IPR000477">
    <property type="entry name" value="RT_dom"/>
</dbReference>